<dbReference type="Gene3D" id="3.50.50.60">
    <property type="entry name" value="FAD/NAD(P)-binding domain"/>
    <property type="match status" value="2"/>
</dbReference>
<dbReference type="Proteomes" id="UP000019028">
    <property type="component" value="Chromosome"/>
</dbReference>
<dbReference type="Pfam" id="PF00890">
    <property type="entry name" value="FAD_binding_2"/>
    <property type="match status" value="1"/>
</dbReference>
<accession>W0HV06</accession>
<dbReference type="OrthoDB" id="9813348at2"/>
<keyword evidence="4" id="KW-0560">Oxidoreductase</keyword>
<evidence type="ECO:0000256" key="4">
    <source>
        <dbReference type="ARBA" id="ARBA00023002"/>
    </source>
</evidence>
<protein>
    <submittedName>
        <fullName evidence="6">Dehydrogenase flavoprotein</fullName>
    </submittedName>
</protein>
<dbReference type="InterPro" id="IPR036188">
    <property type="entry name" value="FAD/NAD-bd_sf"/>
</dbReference>
<gene>
    <name evidence="6" type="ORF">Sant_0955</name>
</gene>
<evidence type="ECO:0000259" key="5">
    <source>
        <dbReference type="Pfam" id="PF00890"/>
    </source>
</evidence>
<name>W0HV06_9GAMM</name>
<dbReference type="KEGG" id="sod:Sant_0955"/>
<evidence type="ECO:0000256" key="3">
    <source>
        <dbReference type="ARBA" id="ARBA00022827"/>
    </source>
</evidence>
<evidence type="ECO:0000256" key="2">
    <source>
        <dbReference type="ARBA" id="ARBA00022630"/>
    </source>
</evidence>
<dbReference type="PANTHER" id="PTHR43400:SF10">
    <property type="entry name" value="3-OXOSTEROID 1-DEHYDROGENASE"/>
    <property type="match status" value="1"/>
</dbReference>
<dbReference type="AlphaFoldDB" id="W0HV06"/>
<keyword evidence="3" id="KW-0274">FAD</keyword>
<dbReference type="SUPFAM" id="SSF56425">
    <property type="entry name" value="Succinate dehydrogenase/fumarate reductase flavoprotein, catalytic domain"/>
    <property type="match status" value="1"/>
</dbReference>
<keyword evidence="2" id="KW-0285">Flavoprotein</keyword>
<sequence>MNDRVDNAAPQADEIQSCDVLVVGSGGAALSAALAAAVAGLKVLIVEKAATVGGTTAMSGGAVWVPANHHALAQGVQDSPAEALTYLRASAPEGWRETEDRLWRQFVQSAPAMLAFLERHTPLRFQLTTEGDPLDGNAGGKTFGRMVTPAPLRARVLAGASLKLRRSPLPHVYTYQEVIGDDPYHFPLRVALRLSPRIIWRWLTGARTKGAALITGLLAGCLAHGCRLETAARVERLDYTPERGVTGAWFSRQGRLTQVNTTQGVVLASGGFEWDALRRSRHFPGAFDYISSPPTNEGDAHRMAEAIGARLAHMDQATITGALPARYEGQRYGLSVFFQYEPNVVLVNRHGERFTNEFTFNLGEVLDEREYPQGPPAHLPAWLISDAGLLWRAPLLLACALRNPGWLRRAATLEELAQRLNLPPAALTRSVARFNQFCRQGVDEDFHRERSVSHANGDRRFHVGLRAITRAPFIAVPFNRTYLATKGGPRTDEFGRVVHQNGAIIPGLFCAGVAMANPIGSRAVGAGTTLGPNLTWGYICGRTLAEQARGEPPTPLAEEA</sequence>
<organism evidence="6 7">
    <name type="scientific">Sodalis praecaptivus</name>
    <dbReference type="NCBI Taxonomy" id="1239307"/>
    <lineage>
        <taxon>Bacteria</taxon>
        <taxon>Pseudomonadati</taxon>
        <taxon>Pseudomonadota</taxon>
        <taxon>Gammaproteobacteria</taxon>
        <taxon>Enterobacterales</taxon>
        <taxon>Bruguierivoracaceae</taxon>
        <taxon>Sodalis</taxon>
    </lineage>
</organism>
<dbReference type="SUPFAM" id="SSF51905">
    <property type="entry name" value="FAD/NAD(P)-binding domain"/>
    <property type="match status" value="1"/>
</dbReference>
<reference evidence="6 7" key="1">
    <citation type="journal article" date="2014" name="Genome Biol. Evol.">
        <title>Genome degeneration and adaptation in a nascent stage of symbiosis.</title>
        <authorList>
            <person name="Oakeson K.F."/>
            <person name="Gil R."/>
            <person name="Clayton A.L."/>
            <person name="Dunn D.M."/>
            <person name="von Niederhausern A.C."/>
            <person name="Hamil C."/>
            <person name="Aoyagi A."/>
            <person name="Duval B."/>
            <person name="Baca A."/>
            <person name="Silva F.J."/>
            <person name="Vallier A."/>
            <person name="Jackson D.G."/>
            <person name="Latorre A."/>
            <person name="Weiss R.B."/>
            <person name="Heddi A."/>
            <person name="Moya A."/>
            <person name="Dale C."/>
        </authorList>
    </citation>
    <scope>NUCLEOTIDE SEQUENCE [LARGE SCALE GENOMIC DNA]</scope>
    <source>
        <strain evidence="6 7">HS1</strain>
    </source>
</reference>
<dbReference type="HOGENOM" id="CLU_011398_4_2_6"/>
<dbReference type="GO" id="GO:0008202">
    <property type="term" value="P:steroid metabolic process"/>
    <property type="evidence" value="ECO:0007669"/>
    <property type="project" value="UniProtKB-ARBA"/>
</dbReference>
<evidence type="ECO:0000256" key="1">
    <source>
        <dbReference type="ARBA" id="ARBA00001974"/>
    </source>
</evidence>
<proteinExistence type="predicted"/>
<dbReference type="PATRIC" id="fig|1239307.3.peg.1021"/>
<comment type="cofactor">
    <cofactor evidence="1">
        <name>FAD</name>
        <dbReference type="ChEBI" id="CHEBI:57692"/>
    </cofactor>
</comment>
<feature type="domain" description="FAD-dependent oxidoreductase 2 FAD-binding" evidence="5">
    <location>
        <begin position="19"/>
        <end position="530"/>
    </location>
</feature>
<dbReference type="InterPro" id="IPR027477">
    <property type="entry name" value="Succ_DH/fumarate_Rdtase_cat_sf"/>
</dbReference>
<evidence type="ECO:0000313" key="7">
    <source>
        <dbReference type="Proteomes" id="UP000019028"/>
    </source>
</evidence>
<dbReference type="InterPro" id="IPR003953">
    <property type="entry name" value="FAD-dep_OxRdtase_2_FAD-bd"/>
</dbReference>
<dbReference type="PANTHER" id="PTHR43400">
    <property type="entry name" value="FUMARATE REDUCTASE"/>
    <property type="match status" value="1"/>
</dbReference>
<dbReference type="GO" id="GO:0016491">
    <property type="term" value="F:oxidoreductase activity"/>
    <property type="evidence" value="ECO:0007669"/>
    <property type="project" value="UniProtKB-KW"/>
</dbReference>
<dbReference type="EMBL" id="CP006569">
    <property type="protein sequence ID" value="AHF76030.1"/>
    <property type="molecule type" value="Genomic_DNA"/>
</dbReference>
<dbReference type="InterPro" id="IPR050315">
    <property type="entry name" value="FAD-oxidoreductase_2"/>
</dbReference>
<evidence type="ECO:0000313" key="6">
    <source>
        <dbReference type="EMBL" id="AHF76030.1"/>
    </source>
</evidence>
<keyword evidence="7" id="KW-1185">Reference proteome</keyword>